<dbReference type="Gene3D" id="1.10.30.50">
    <property type="match status" value="1"/>
</dbReference>
<gene>
    <name evidence="2" type="ORF">LCGC14_2803150</name>
</gene>
<evidence type="ECO:0000313" key="2">
    <source>
        <dbReference type="EMBL" id="KKK82462.1"/>
    </source>
</evidence>
<evidence type="ECO:0000256" key="1">
    <source>
        <dbReference type="SAM" id="MobiDB-lite"/>
    </source>
</evidence>
<dbReference type="EMBL" id="LAZR01052663">
    <property type="protein sequence ID" value="KKK82462.1"/>
    <property type="molecule type" value="Genomic_DNA"/>
</dbReference>
<name>A0A0F8YM77_9ZZZZ</name>
<comment type="caution">
    <text evidence="2">The sequence shown here is derived from an EMBL/GenBank/DDBJ whole genome shotgun (WGS) entry which is preliminary data.</text>
</comment>
<dbReference type="AlphaFoldDB" id="A0A0F8YM77"/>
<proteinExistence type="predicted"/>
<dbReference type="CDD" id="cd00085">
    <property type="entry name" value="HNHc"/>
    <property type="match status" value="1"/>
</dbReference>
<dbReference type="InterPro" id="IPR003615">
    <property type="entry name" value="HNH_nuc"/>
</dbReference>
<accession>A0A0F8YM77</accession>
<protein>
    <submittedName>
        <fullName evidence="2">Uncharacterized protein</fullName>
    </submittedName>
</protein>
<reference evidence="2" key="1">
    <citation type="journal article" date="2015" name="Nature">
        <title>Complex archaea that bridge the gap between prokaryotes and eukaryotes.</title>
        <authorList>
            <person name="Spang A."/>
            <person name="Saw J.H."/>
            <person name="Jorgensen S.L."/>
            <person name="Zaremba-Niedzwiedzka K."/>
            <person name="Martijn J."/>
            <person name="Lind A.E."/>
            <person name="van Eijk R."/>
            <person name="Schleper C."/>
            <person name="Guy L."/>
            <person name="Ettema T.J."/>
        </authorList>
    </citation>
    <scope>NUCLEOTIDE SEQUENCE</scope>
</reference>
<feature type="region of interest" description="Disordered" evidence="1">
    <location>
        <begin position="22"/>
        <end position="42"/>
    </location>
</feature>
<organism evidence="2">
    <name type="scientific">marine sediment metagenome</name>
    <dbReference type="NCBI Taxonomy" id="412755"/>
    <lineage>
        <taxon>unclassified sequences</taxon>
        <taxon>metagenomes</taxon>
        <taxon>ecological metagenomes</taxon>
    </lineage>
</organism>
<sequence>MYGRARCWDCFHHLSYLRKLKRKAKRKRPGSAPNRGAGWQRARKAVSGQPCAICGAKPSPSGSVAHASDHVIAARFLILNLLGDPNAAVNLVTLCRKCHPLKRRAENRLCNRTNIVGWLQELNRIGFPMERVKRAMEFYGIKVVQPCGVV</sequence>